<keyword evidence="2" id="KW-0808">Transferase</keyword>
<dbReference type="InterPro" id="IPR036038">
    <property type="entry name" value="Aminotransferase-like"/>
</dbReference>
<evidence type="ECO:0000313" key="3">
    <source>
        <dbReference type="Proteomes" id="UP001291309"/>
    </source>
</evidence>
<keyword evidence="2" id="KW-0032">Aminotransferase</keyword>
<dbReference type="RefSeq" id="WP_321547767.1">
    <property type="nucleotide sequence ID" value="NZ_JAXIVS010000007.1"/>
</dbReference>
<gene>
    <name evidence="2" type="ORF">SYV04_21710</name>
</gene>
<dbReference type="PANTHER" id="PTHR42743">
    <property type="entry name" value="AMINO-ACID AMINOTRANSFERASE"/>
    <property type="match status" value="1"/>
</dbReference>
<sequence length="270" mass="29198">MFGTVAVNGAVHRLEELRLQDFPSAFFFGAGFFETFLVRDGAPMFLERHLARLRTSLAAHGGCVHGPPAEVLAPAAVREALGRCLEADAALGPGFTGVGKLTAGDGRLLLSFRSLSPNHEHLQRHGRSLDSVEDTCYRRGDRTLQHKSLSYLRQHLHMERMPVFLNEAGEVCEVPNANLFLQLGEVLVTPPVDAPCLPGIIREVLLEAGHVAGLPVVEQPVHLSRLNDARACFLTNSVGLAIAVTHLLGRSLPESLGLAEDTRKLIESAG</sequence>
<dbReference type="Pfam" id="PF01063">
    <property type="entry name" value="Aminotran_4"/>
    <property type="match status" value="1"/>
</dbReference>
<protein>
    <submittedName>
        <fullName evidence="2">Aminotransferase class IV</fullName>
    </submittedName>
</protein>
<proteinExistence type="inferred from homology"/>
<dbReference type="InterPro" id="IPR043131">
    <property type="entry name" value="BCAT-like_N"/>
</dbReference>
<dbReference type="EMBL" id="JAXIVS010000007">
    <property type="protein sequence ID" value="MDY7229044.1"/>
    <property type="molecule type" value="Genomic_DNA"/>
</dbReference>
<dbReference type="InterPro" id="IPR043132">
    <property type="entry name" value="BCAT-like_C"/>
</dbReference>
<dbReference type="Gene3D" id="3.30.470.10">
    <property type="match status" value="1"/>
</dbReference>
<evidence type="ECO:0000313" key="2">
    <source>
        <dbReference type="EMBL" id="MDY7229044.1"/>
    </source>
</evidence>
<dbReference type="Gene3D" id="3.20.10.10">
    <property type="entry name" value="D-amino Acid Aminotransferase, subunit A, domain 2"/>
    <property type="match status" value="1"/>
</dbReference>
<name>A0ABU5H7G8_9BACT</name>
<dbReference type="SUPFAM" id="SSF56752">
    <property type="entry name" value="D-aminoacid aminotransferase-like PLP-dependent enzymes"/>
    <property type="match status" value="1"/>
</dbReference>
<dbReference type="PANTHER" id="PTHR42743:SF13">
    <property type="entry name" value="P-LOOP CONTAINING NUCLEOSIDE TRIPHOSPHATE HYDROLASE PROTEIN"/>
    <property type="match status" value="1"/>
</dbReference>
<organism evidence="2 3">
    <name type="scientific">Hyalangium rubrum</name>
    <dbReference type="NCBI Taxonomy" id="3103134"/>
    <lineage>
        <taxon>Bacteria</taxon>
        <taxon>Pseudomonadati</taxon>
        <taxon>Myxococcota</taxon>
        <taxon>Myxococcia</taxon>
        <taxon>Myxococcales</taxon>
        <taxon>Cystobacterineae</taxon>
        <taxon>Archangiaceae</taxon>
        <taxon>Hyalangium</taxon>
    </lineage>
</organism>
<dbReference type="InterPro" id="IPR050571">
    <property type="entry name" value="Class-IV_PLP-Dep_Aminotrnsfr"/>
</dbReference>
<dbReference type="InterPro" id="IPR001544">
    <property type="entry name" value="Aminotrans_IV"/>
</dbReference>
<dbReference type="Proteomes" id="UP001291309">
    <property type="component" value="Unassembled WGS sequence"/>
</dbReference>
<evidence type="ECO:0000256" key="1">
    <source>
        <dbReference type="ARBA" id="ARBA00009320"/>
    </source>
</evidence>
<comment type="caution">
    <text evidence="2">The sequence shown here is derived from an EMBL/GenBank/DDBJ whole genome shotgun (WGS) entry which is preliminary data.</text>
</comment>
<accession>A0ABU5H7G8</accession>
<keyword evidence="3" id="KW-1185">Reference proteome</keyword>
<comment type="similarity">
    <text evidence="1">Belongs to the class-IV pyridoxal-phosphate-dependent aminotransferase family.</text>
</comment>
<reference evidence="2 3" key="1">
    <citation type="submission" date="2023-12" db="EMBL/GenBank/DDBJ databases">
        <title>the genome sequence of Hyalangium sp. s54d21.</title>
        <authorList>
            <person name="Zhang X."/>
        </authorList>
    </citation>
    <scope>NUCLEOTIDE SEQUENCE [LARGE SCALE GENOMIC DNA]</scope>
    <source>
        <strain evidence="3">s54d21</strain>
    </source>
</reference>
<dbReference type="GO" id="GO:0008483">
    <property type="term" value="F:transaminase activity"/>
    <property type="evidence" value="ECO:0007669"/>
    <property type="project" value="UniProtKB-KW"/>
</dbReference>